<name>A0A0T5P2E5_9RHOB</name>
<sequence length="74" mass="8423">MEARFYCCDPLNTVSRVMDTARRMGLGFSTMSFDRTEDSLYVFDIVLSDPPEHLARNFIDRIANFVDLEPGQGA</sequence>
<dbReference type="Proteomes" id="UP000051401">
    <property type="component" value="Unassembled WGS sequence"/>
</dbReference>
<protein>
    <recommendedName>
        <fullName evidence="5">ACT domain-containing protein</fullName>
    </recommendedName>
</protein>
<dbReference type="RefSeq" id="WP_057820635.1">
    <property type="nucleotide sequence ID" value="NZ_CAXRJZ010000039.1"/>
</dbReference>
<dbReference type="PATRIC" id="fig|540747.5.peg.3305"/>
<dbReference type="STRING" id="540747.SAMN04488031_10979"/>
<proteinExistence type="predicted"/>
<evidence type="ECO:0000313" key="3">
    <source>
        <dbReference type="Proteomes" id="UP000051401"/>
    </source>
</evidence>
<reference evidence="2 4" key="2">
    <citation type="submission" date="2018-08" db="EMBL/GenBank/DDBJ databases">
        <title>Genetic Globetrotter - A new plasmid hitch-hiking vast phylogenetic and geographic distances.</title>
        <authorList>
            <person name="Vollmers J."/>
            <person name="Petersen J."/>
        </authorList>
    </citation>
    <scope>NUCLEOTIDE SEQUENCE [LARGE SCALE GENOMIC DNA]</scope>
    <source>
        <strain evidence="2 4">DSM 26383</strain>
    </source>
</reference>
<dbReference type="EMBL" id="CP031598">
    <property type="protein sequence ID" value="QEW25035.1"/>
    <property type="molecule type" value="Genomic_DNA"/>
</dbReference>
<dbReference type="KEGG" id="rid:RIdsm_00819"/>
<dbReference type="OrthoDB" id="7869474at2"/>
<gene>
    <name evidence="2" type="ORF">RIdsm_00819</name>
    <name evidence="1" type="ORF">XM52_24755</name>
</gene>
<dbReference type="AlphaFoldDB" id="A0A0T5P2E5"/>
<dbReference type="EMBL" id="LAXI01000024">
    <property type="protein sequence ID" value="KRS15306.1"/>
    <property type="molecule type" value="Genomic_DNA"/>
</dbReference>
<dbReference type="Proteomes" id="UP000325785">
    <property type="component" value="Chromosome"/>
</dbReference>
<accession>A0A0T5P2E5</accession>
<evidence type="ECO:0008006" key="5">
    <source>
        <dbReference type="Google" id="ProtNLM"/>
    </source>
</evidence>
<reference evidence="1 3" key="1">
    <citation type="submission" date="2015-04" db="EMBL/GenBank/DDBJ databases">
        <title>The draft genome sequence of Roseovarius indicus B108T.</title>
        <authorList>
            <person name="Li G."/>
            <person name="Lai Q."/>
            <person name="Shao Z."/>
            <person name="Yan P."/>
        </authorList>
    </citation>
    <scope>NUCLEOTIDE SEQUENCE [LARGE SCALE GENOMIC DNA]</scope>
    <source>
        <strain evidence="1 3">B108</strain>
    </source>
</reference>
<evidence type="ECO:0000313" key="2">
    <source>
        <dbReference type="EMBL" id="QEW25035.1"/>
    </source>
</evidence>
<evidence type="ECO:0000313" key="4">
    <source>
        <dbReference type="Proteomes" id="UP000325785"/>
    </source>
</evidence>
<organism evidence="1 3">
    <name type="scientific">Roseovarius indicus</name>
    <dbReference type="NCBI Taxonomy" id="540747"/>
    <lineage>
        <taxon>Bacteria</taxon>
        <taxon>Pseudomonadati</taxon>
        <taxon>Pseudomonadota</taxon>
        <taxon>Alphaproteobacteria</taxon>
        <taxon>Rhodobacterales</taxon>
        <taxon>Roseobacteraceae</taxon>
        <taxon>Roseovarius</taxon>
    </lineage>
</organism>
<keyword evidence="3" id="KW-1185">Reference proteome</keyword>
<evidence type="ECO:0000313" key="1">
    <source>
        <dbReference type="EMBL" id="KRS15306.1"/>
    </source>
</evidence>